<dbReference type="InterPro" id="IPR052530">
    <property type="entry name" value="NAD(P)H_nitroreductase"/>
</dbReference>
<protein>
    <recommendedName>
        <fullName evidence="7">Putative NAD(P)H nitroreductase</fullName>
        <ecNumber evidence="7">1.-.-.-</ecNumber>
    </recommendedName>
</protein>
<evidence type="ECO:0000256" key="1">
    <source>
        <dbReference type="ARBA" id="ARBA00007118"/>
    </source>
</evidence>
<evidence type="ECO:0000256" key="2">
    <source>
        <dbReference type="ARBA" id="ARBA00022630"/>
    </source>
</evidence>
<evidence type="ECO:0000256" key="5">
    <source>
        <dbReference type="ARBA" id="ARBA00023002"/>
    </source>
</evidence>
<dbReference type="PANTHER" id="PTHR43821">
    <property type="entry name" value="NAD(P)H NITROREDUCTASE YDJA-RELATED"/>
    <property type="match status" value="1"/>
</dbReference>
<feature type="binding site" description="in other chain" evidence="8">
    <location>
        <begin position="15"/>
        <end position="17"/>
    </location>
    <ligand>
        <name>FMN</name>
        <dbReference type="ChEBI" id="CHEBI:58210"/>
        <note>ligand shared between dimeric partners</note>
    </ligand>
</feature>
<dbReference type="EC" id="1.-.-.-" evidence="7"/>
<dbReference type="SUPFAM" id="SSF55469">
    <property type="entry name" value="FMN-dependent nitroreductase-like"/>
    <property type="match status" value="1"/>
</dbReference>
<dbReference type="EMBL" id="WMET01000001">
    <property type="protein sequence ID" value="MYL19327.1"/>
    <property type="molecule type" value="Genomic_DNA"/>
</dbReference>
<comment type="cofactor">
    <cofactor evidence="8">
        <name>FMN</name>
        <dbReference type="ChEBI" id="CHEBI:58210"/>
    </cofactor>
    <text evidence="8">Binds 1 FMN per subunit.</text>
</comment>
<dbReference type="CDD" id="cd02135">
    <property type="entry name" value="YdjA-like"/>
    <property type="match status" value="1"/>
</dbReference>
<organism evidence="10 11">
    <name type="scientific">Halobacillus litoralis</name>
    <dbReference type="NCBI Taxonomy" id="45668"/>
    <lineage>
        <taxon>Bacteria</taxon>
        <taxon>Bacillati</taxon>
        <taxon>Bacillota</taxon>
        <taxon>Bacilli</taxon>
        <taxon>Bacillales</taxon>
        <taxon>Bacillaceae</taxon>
        <taxon>Halobacillus</taxon>
    </lineage>
</organism>
<dbReference type="PANTHER" id="PTHR43821:SF1">
    <property type="entry name" value="NAD(P)H NITROREDUCTASE YDJA-RELATED"/>
    <property type="match status" value="1"/>
</dbReference>
<keyword evidence="6 7" id="KW-0520">NAD</keyword>
<comment type="caution">
    <text evidence="10">The sequence shown here is derived from an EMBL/GenBank/DDBJ whole genome shotgun (WGS) entry which is preliminary data.</text>
</comment>
<accession>A0A845DZ67</accession>
<keyword evidence="3 7" id="KW-0288">FMN</keyword>
<dbReference type="InterPro" id="IPR029479">
    <property type="entry name" value="Nitroreductase"/>
</dbReference>
<evidence type="ECO:0000313" key="10">
    <source>
        <dbReference type="EMBL" id="MYL19327.1"/>
    </source>
</evidence>
<dbReference type="Pfam" id="PF00881">
    <property type="entry name" value="Nitroreductase"/>
    <property type="match status" value="1"/>
</dbReference>
<evidence type="ECO:0000259" key="9">
    <source>
        <dbReference type="Pfam" id="PF00881"/>
    </source>
</evidence>
<dbReference type="GO" id="GO:0016491">
    <property type="term" value="F:oxidoreductase activity"/>
    <property type="evidence" value="ECO:0007669"/>
    <property type="project" value="UniProtKB-UniRule"/>
</dbReference>
<keyword evidence="5 7" id="KW-0560">Oxidoreductase</keyword>
<gene>
    <name evidence="10" type="ORF">GLW04_05450</name>
</gene>
<dbReference type="RefSeq" id="WP_160835726.1">
    <property type="nucleotide sequence ID" value="NZ_WMET01000001.1"/>
</dbReference>
<dbReference type="PIRSF" id="PIRSF000232">
    <property type="entry name" value="YdjA"/>
    <property type="match status" value="1"/>
</dbReference>
<keyword evidence="2 7" id="KW-0285">Flavoprotein</keyword>
<evidence type="ECO:0000256" key="8">
    <source>
        <dbReference type="PIRSR" id="PIRSR000232-1"/>
    </source>
</evidence>
<dbReference type="Gene3D" id="3.40.109.10">
    <property type="entry name" value="NADH Oxidase"/>
    <property type="match status" value="1"/>
</dbReference>
<comment type="similarity">
    <text evidence="1 7">Belongs to the nitroreductase family.</text>
</comment>
<dbReference type="InterPro" id="IPR026021">
    <property type="entry name" value="YdjA-like"/>
</dbReference>
<evidence type="ECO:0000256" key="7">
    <source>
        <dbReference type="PIRNR" id="PIRNR000232"/>
    </source>
</evidence>
<dbReference type="InterPro" id="IPR000415">
    <property type="entry name" value="Nitroreductase-like"/>
</dbReference>
<evidence type="ECO:0000256" key="4">
    <source>
        <dbReference type="ARBA" id="ARBA00022857"/>
    </source>
</evidence>
<proteinExistence type="inferred from homology"/>
<feature type="domain" description="Nitroreductase" evidence="9">
    <location>
        <begin position="12"/>
        <end position="162"/>
    </location>
</feature>
<keyword evidence="4 7" id="KW-0521">NADP</keyword>
<evidence type="ECO:0000313" key="11">
    <source>
        <dbReference type="Proteomes" id="UP000460949"/>
    </source>
</evidence>
<feature type="binding site" description="in other chain" evidence="8">
    <location>
        <begin position="131"/>
        <end position="133"/>
    </location>
    <ligand>
        <name>FMN</name>
        <dbReference type="ChEBI" id="CHEBI:58210"/>
        <note>ligand shared between dimeric partners</note>
    </ligand>
</feature>
<feature type="binding site" evidence="8">
    <location>
        <position position="45"/>
    </location>
    <ligand>
        <name>FMN</name>
        <dbReference type="ChEBI" id="CHEBI:58210"/>
        <note>ligand shared between dimeric partners</note>
    </ligand>
</feature>
<name>A0A845DZ67_9BACI</name>
<dbReference type="Proteomes" id="UP000460949">
    <property type="component" value="Unassembled WGS sequence"/>
</dbReference>
<dbReference type="AlphaFoldDB" id="A0A845DZ67"/>
<evidence type="ECO:0000256" key="6">
    <source>
        <dbReference type="ARBA" id="ARBA00023027"/>
    </source>
</evidence>
<reference evidence="10 11" key="1">
    <citation type="submission" date="2019-11" db="EMBL/GenBank/DDBJ databases">
        <title>Genome sequences of 17 halophilic strains isolated from different environments.</title>
        <authorList>
            <person name="Furrow R.E."/>
        </authorList>
    </citation>
    <scope>NUCLEOTIDE SEQUENCE [LARGE SCALE GENOMIC DNA]</scope>
    <source>
        <strain evidence="10 11">22511_23_Filter</strain>
    </source>
</reference>
<evidence type="ECO:0000256" key="3">
    <source>
        <dbReference type="ARBA" id="ARBA00022643"/>
    </source>
</evidence>
<sequence length="184" mass="21780">MNQTKSTIAEVIRERRSIKTGYLDEPVPTELVKEILEDAVWAPTHGMREPWRFIYVSSENKEDFVTSLVETFPEERREDRRDYFSKPSSFLIVVMDEDPRQKVWEENFGAVSCLLQNFQLLAWERDLGVVWKTNPHIYEPKVHELLGIQPEEKIVGFIHMGYFEEKPKPKQRTSIDDKFTLYTP</sequence>